<evidence type="ECO:0000313" key="2">
    <source>
        <dbReference type="Proteomes" id="UP000288805"/>
    </source>
</evidence>
<comment type="caution">
    <text evidence="1">The sequence shown here is derived from an EMBL/GenBank/DDBJ whole genome shotgun (WGS) entry which is preliminary data.</text>
</comment>
<proteinExistence type="predicted"/>
<dbReference type="AlphaFoldDB" id="A0A438FRP8"/>
<evidence type="ECO:0000313" key="1">
    <source>
        <dbReference type="EMBL" id="RVW62619.1"/>
    </source>
</evidence>
<dbReference type="EMBL" id="QGNW01000766">
    <property type="protein sequence ID" value="RVW62619.1"/>
    <property type="molecule type" value="Genomic_DNA"/>
</dbReference>
<accession>A0A438FRP8</accession>
<organism evidence="1 2">
    <name type="scientific">Vitis vinifera</name>
    <name type="common">Grape</name>
    <dbReference type="NCBI Taxonomy" id="29760"/>
    <lineage>
        <taxon>Eukaryota</taxon>
        <taxon>Viridiplantae</taxon>
        <taxon>Streptophyta</taxon>
        <taxon>Embryophyta</taxon>
        <taxon>Tracheophyta</taxon>
        <taxon>Spermatophyta</taxon>
        <taxon>Magnoliopsida</taxon>
        <taxon>eudicotyledons</taxon>
        <taxon>Gunneridae</taxon>
        <taxon>Pentapetalae</taxon>
        <taxon>rosids</taxon>
        <taxon>Vitales</taxon>
        <taxon>Vitaceae</taxon>
        <taxon>Viteae</taxon>
        <taxon>Vitis</taxon>
    </lineage>
</organism>
<name>A0A438FRP8_VITVI</name>
<reference evidence="1 2" key="1">
    <citation type="journal article" date="2018" name="PLoS Genet.">
        <title>Population sequencing reveals clonal diversity and ancestral inbreeding in the grapevine cultivar Chardonnay.</title>
        <authorList>
            <person name="Roach M.J."/>
            <person name="Johnson D.L."/>
            <person name="Bohlmann J."/>
            <person name="van Vuuren H.J."/>
            <person name="Jones S.J."/>
            <person name="Pretorius I.S."/>
            <person name="Schmidt S.A."/>
            <person name="Borneman A.R."/>
        </authorList>
    </citation>
    <scope>NUCLEOTIDE SEQUENCE [LARGE SCALE GENOMIC DNA]</scope>
    <source>
        <strain evidence="2">cv. Chardonnay</strain>
        <tissue evidence="1">Leaf</tissue>
    </source>
</reference>
<protein>
    <recommendedName>
        <fullName evidence="3">Retrotransposon gag domain-containing protein</fullName>
    </recommendedName>
</protein>
<dbReference type="Proteomes" id="UP000288805">
    <property type="component" value="Unassembled WGS sequence"/>
</dbReference>
<gene>
    <name evidence="1" type="ORF">CK203_059562</name>
</gene>
<sequence length="502" mass="57042">MDCQPSRHVVLEDMPSDLVTPPVLPVQMPATQTLPTVSHDHAVVIPPMVTPVTVIEDPHSRMDRLEQRIRRMRDPDEMISWDDPGDVPVATLPVGFRMPDIDRYTGVGCPRIHLRLLCTVMRALGLDEAQLLTLFPLSLSGATQRWEKAAEMIERPIERDQMSMFLRSLHPRFARHLTGVPFQNFRSLVQALLDVDDGLSRGLWSDIIPSSDTEREGVVDHLRAMETSDFPPLQHRHPHPVQLYPSTHPHAVMVRPSFQFQRPQTGIPRHEQSRPHRRHQRTYSDLGCLWIELLSDSDLLMAGHRTDYCASLRHTIQDLIDSGAVSFPYRLQTLILVQICLLIPFQLSPHMQFLLLRAYTIIFWTPRALIFTRHFEHIEIRLLQLRFTMSDEIAPITLTTLYEMMVGLTRRVERIELILSGHPSSSRGAPGAAMPSLPHMASSTLVTLGASHPRPRPLQQHSSSISLATLARPPSQLRGPPVVTVPQERFRPIDDVGDTFQI</sequence>
<evidence type="ECO:0008006" key="3">
    <source>
        <dbReference type="Google" id="ProtNLM"/>
    </source>
</evidence>